<reference evidence="2 3" key="1">
    <citation type="submission" date="2017-07" db="EMBL/GenBank/DDBJ databases">
        <title>Draft Genome Sequences of Select Purple Nonsulfur Bacteria.</title>
        <authorList>
            <person name="Lasarre B."/>
            <person name="Mckinlay J.B."/>
        </authorList>
    </citation>
    <scope>NUCLEOTIDE SEQUENCE [LARGE SCALE GENOMIC DNA]</scope>
    <source>
        <strain evidence="2 3">DSM 5909</strain>
    </source>
</reference>
<dbReference type="SUPFAM" id="SSF159245">
    <property type="entry name" value="AttH-like"/>
    <property type="match status" value="1"/>
</dbReference>
<comment type="caution">
    <text evidence="2">The sequence shown here is derived from an EMBL/GenBank/DDBJ whole genome shotgun (WGS) entry which is preliminary data.</text>
</comment>
<accession>A0A327KM22</accession>
<dbReference type="EMBL" id="NPEX01000282">
    <property type="protein sequence ID" value="RAI39547.1"/>
    <property type="molecule type" value="Genomic_DNA"/>
</dbReference>
<sequence length="295" mass="32346">MSEDGRHGLTIIAFVGSVFSPYYAWARRRTPGGAADPQDHVALNVALYGATRRWAMTERGRNALSRDADEIRIGPSAVAWDGTTLTITIDETTVPVPSRLRGTVRVRPAALTGASFALDAAGLHLWRPIAPVCSVEVDLARPGLSWRGHGYLDSNRGETPLESAFVRWDWSRATLADGAAVLYHAVRRGDAAADGEERALALRFDRAGGVTPVETPHRIALPDTLWRLPRETRGDTPDGMTVAETFEDSPFYARSLLTGRLLGEPVSAVHESLSLDRFAAPWVQAMLPFRMPRRR</sequence>
<dbReference type="OrthoDB" id="5491608at2"/>
<dbReference type="CDD" id="cd21471">
    <property type="entry name" value="CrtC-like"/>
    <property type="match status" value="1"/>
</dbReference>
<dbReference type="AlphaFoldDB" id="A0A327KM22"/>
<organism evidence="2 3">
    <name type="scientific">Rhodoplanes roseus</name>
    <dbReference type="NCBI Taxonomy" id="29409"/>
    <lineage>
        <taxon>Bacteria</taxon>
        <taxon>Pseudomonadati</taxon>
        <taxon>Pseudomonadota</taxon>
        <taxon>Alphaproteobacteria</taxon>
        <taxon>Hyphomicrobiales</taxon>
        <taxon>Nitrobacteraceae</taxon>
        <taxon>Rhodoplanes</taxon>
    </lineage>
</organism>
<evidence type="ECO:0000256" key="1">
    <source>
        <dbReference type="SAM" id="Phobius"/>
    </source>
</evidence>
<keyword evidence="3" id="KW-1185">Reference proteome</keyword>
<dbReference type="Proteomes" id="UP000249130">
    <property type="component" value="Unassembled WGS sequence"/>
</dbReference>
<proteinExistence type="predicted"/>
<evidence type="ECO:0000313" key="2">
    <source>
        <dbReference type="EMBL" id="RAI39547.1"/>
    </source>
</evidence>
<keyword evidence="1" id="KW-1133">Transmembrane helix</keyword>
<name>A0A327KM22_9BRAD</name>
<evidence type="ECO:0000313" key="3">
    <source>
        <dbReference type="Proteomes" id="UP000249130"/>
    </source>
</evidence>
<keyword evidence="1" id="KW-0812">Transmembrane</keyword>
<protein>
    <submittedName>
        <fullName evidence="2">Carotenoid 1,2-hydratase</fullName>
    </submittedName>
</protein>
<gene>
    <name evidence="2" type="ORF">CH341_25620</name>
</gene>
<keyword evidence="1" id="KW-0472">Membrane</keyword>
<feature type="transmembrane region" description="Helical" evidence="1">
    <location>
        <begin position="6"/>
        <end position="25"/>
    </location>
</feature>